<dbReference type="Proteomes" id="UP000708208">
    <property type="component" value="Unassembled WGS sequence"/>
</dbReference>
<dbReference type="Pfam" id="PF13229">
    <property type="entry name" value="Beta_helix"/>
    <property type="match status" value="1"/>
</dbReference>
<dbReference type="OrthoDB" id="6495190at2759"/>
<organism evidence="3 4">
    <name type="scientific">Allacma fusca</name>
    <dbReference type="NCBI Taxonomy" id="39272"/>
    <lineage>
        <taxon>Eukaryota</taxon>
        <taxon>Metazoa</taxon>
        <taxon>Ecdysozoa</taxon>
        <taxon>Arthropoda</taxon>
        <taxon>Hexapoda</taxon>
        <taxon>Collembola</taxon>
        <taxon>Symphypleona</taxon>
        <taxon>Sminthuridae</taxon>
        <taxon>Allacma</taxon>
    </lineage>
</organism>
<keyword evidence="4" id="KW-1185">Reference proteome</keyword>
<evidence type="ECO:0000256" key="1">
    <source>
        <dbReference type="SAM" id="SignalP"/>
    </source>
</evidence>
<name>A0A8J2JRD8_9HEXA</name>
<gene>
    <name evidence="3" type="ORF">AFUS01_LOCUS11897</name>
</gene>
<comment type="caution">
    <text evidence="3">The sequence shown here is derived from an EMBL/GenBank/DDBJ whole genome shotgun (WGS) entry which is preliminary data.</text>
</comment>
<evidence type="ECO:0000259" key="2">
    <source>
        <dbReference type="Pfam" id="PF13229"/>
    </source>
</evidence>
<dbReference type="InterPro" id="IPR006626">
    <property type="entry name" value="PbH1"/>
</dbReference>
<feature type="signal peptide" evidence="1">
    <location>
        <begin position="1"/>
        <end position="23"/>
    </location>
</feature>
<dbReference type="AlphaFoldDB" id="A0A8J2JRD8"/>
<feature type="chain" id="PRO_5035167801" description="Right handed beta helix domain-containing protein" evidence="1">
    <location>
        <begin position="24"/>
        <end position="309"/>
    </location>
</feature>
<evidence type="ECO:0000313" key="3">
    <source>
        <dbReference type="EMBL" id="CAG7722781.1"/>
    </source>
</evidence>
<sequence>MLCPVKILGIVVVLGVSVQGVVHQVSTVSQLKNALSSVNPGDIIRLAAGTYKAGLNSDRNGTATNPIIMEGPADAILTNTNYAFHLLGSYWILRGFTAANGKKGIVVDYGGHNILENLTVRDLEEEGIHFRFFSSDNIVRNCKVYNTGTKRPGYGEGIYIGQDRGKWVNNQPDKCDRIQIINNTIGPNCAGEGIDIKEGTCCGLIKGNYFDGHGLSDVNSDDSWVDVKGDSYIVEDNRGYWTLEDGFQVRDHMPVDSGIVSGCNNVFRRNHCDMYASGYCIYFANKGKCASNTVEDSNTLTNGGQMTNL</sequence>
<dbReference type="InterPro" id="IPR039448">
    <property type="entry name" value="Beta_helix"/>
</dbReference>
<feature type="domain" description="Right handed beta helix" evidence="2">
    <location>
        <begin position="79"/>
        <end position="164"/>
    </location>
</feature>
<keyword evidence="1" id="KW-0732">Signal</keyword>
<reference evidence="3" key="1">
    <citation type="submission" date="2021-06" db="EMBL/GenBank/DDBJ databases">
        <authorList>
            <person name="Hodson N. C."/>
            <person name="Mongue J. A."/>
            <person name="Jaron S. K."/>
        </authorList>
    </citation>
    <scope>NUCLEOTIDE SEQUENCE</scope>
</reference>
<dbReference type="SMART" id="SM00710">
    <property type="entry name" value="PbH1"/>
    <property type="match status" value="4"/>
</dbReference>
<dbReference type="EMBL" id="CAJVCH010092373">
    <property type="protein sequence ID" value="CAG7722781.1"/>
    <property type="molecule type" value="Genomic_DNA"/>
</dbReference>
<protein>
    <recommendedName>
        <fullName evidence="2">Right handed beta helix domain-containing protein</fullName>
    </recommendedName>
</protein>
<evidence type="ECO:0000313" key="4">
    <source>
        <dbReference type="Proteomes" id="UP000708208"/>
    </source>
</evidence>
<proteinExistence type="predicted"/>
<accession>A0A8J2JRD8</accession>